<dbReference type="Proteomes" id="UP000318102">
    <property type="component" value="Unassembled WGS sequence"/>
</dbReference>
<organism evidence="4 5">
    <name type="scientific">Paenibacillus agilis</name>
    <dbReference type="NCBI Taxonomy" id="3020863"/>
    <lineage>
        <taxon>Bacteria</taxon>
        <taxon>Bacillati</taxon>
        <taxon>Bacillota</taxon>
        <taxon>Bacilli</taxon>
        <taxon>Bacillales</taxon>
        <taxon>Paenibacillaceae</taxon>
        <taxon>Paenibacillus</taxon>
    </lineage>
</organism>
<accession>A0A559J4I6</accession>
<keyword evidence="5" id="KW-1185">Reference proteome</keyword>
<dbReference type="GO" id="GO:0047617">
    <property type="term" value="F:fatty acyl-CoA hydrolase activity"/>
    <property type="evidence" value="ECO:0007669"/>
    <property type="project" value="InterPro"/>
</dbReference>
<evidence type="ECO:0000256" key="1">
    <source>
        <dbReference type="ARBA" id="ARBA00008324"/>
    </source>
</evidence>
<dbReference type="EMBL" id="VNJK01000001">
    <property type="protein sequence ID" value="TVX94726.1"/>
    <property type="molecule type" value="Genomic_DNA"/>
</dbReference>
<name>A0A559J4I6_9BACL</name>
<evidence type="ECO:0000259" key="3">
    <source>
        <dbReference type="Pfam" id="PF03061"/>
    </source>
</evidence>
<proteinExistence type="inferred from homology"/>
<comment type="caution">
    <text evidence="4">The sequence shown here is derived from an EMBL/GenBank/DDBJ whole genome shotgun (WGS) entry which is preliminary data.</text>
</comment>
<dbReference type="SUPFAM" id="SSF54637">
    <property type="entry name" value="Thioesterase/thiol ester dehydrase-isomerase"/>
    <property type="match status" value="1"/>
</dbReference>
<evidence type="ECO:0000256" key="2">
    <source>
        <dbReference type="ARBA" id="ARBA00022801"/>
    </source>
</evidence>
<dbReference type="Gene3D" id="3.10.129.10">
    <property type="entry name" value="Hotdog Thioesterase"/>
    <property type="match status" value="1"/>
</dbReference>
<protein>
    <submittedName>
        <fullName evidence="4">PaaI family thioesterase</fullName>
    </submittedName>
</protein>
<dbReference type="NCBIfam" id="TIGR00369">
    <property type="entry name" value="unchar_dom_1"/>
    <property type="match status" value="1"/>
</dbReference>
<keyword evidence="2" id="KW-0378">Hydrolase</keyword>
<sequence length="138" mass="14800">MFISLEEWAALEEKAESTFWGFLGCKVVSITAEETVISLEVGPHHMNMLGIVNGGVSSSLLDNSMGMMAGALRPNYNMVTSNLNIHFVAPLKGSVITTHAKVLHGSKRTLTCYAEVREADGTVGAIGTATFRGVKKQD</sequence>
<evidence type="ECO:0000313" key="4">
    <source>
        <dbReference type="EMBL" id="TVX94726.1"/>
    </source>
</evidence>
<dbReference type="AlphaFoldDB" id="A0A559J4I6"/>
<comment type="similarity">
    <text evidence="1">Belongs to the thioesterase PaaI family.</text>
</comment>
<dbReference type="OrthoDB" id="2139465at2"/>
<dbReference type="InterPro" id="IPR029069">
    <property type="entry name" value="HotDog_dom_sf"/>
</dbReference>
<reference evidence="4 5" key="1">
    <citation type="submission" date="2019-07" db="EMBL/GenBank/DDBJ databases">
        <authorList>
            <person name="Kim J."/>
        </authorList>
    </citation>
    <scope>NUCLEOTIDE SEQUENCE [LARGE SCALE GENOMIC DNA]</scope>
    <source>
        <strain evidence="4 5">N4</strain>
    </source>
</reference>
<dbReference type="CDD" id="cd03443">
    <property type="entry name" value="PaaI_thioesterase"/>
    <property type="match status" value="1"/>
</dbReference>
<dbReference type="InterPro" id="IPR006683">
    <property type="entry name" value="Thioestr_dom"/>
</dbReference>
<dbReference type="PANTHER" id="PTHR21660">
    <property type="entry name" value="THIOESTERASE SUPERFAMILY MEMBER-RELATED"/>
    <property type="match status" value="1"/>
</dbReference>
<dbReference type="Pfam" id="PF03061">
    <property type="entry name" value="4HBT"/>
    <property type="match status" value="1"/>
</dbReference>
<evidence type="ECO:0000313" key="5">
    <source>
        <dbReference type="Proteomes" id="UP000318102"/>
    </source>
</evidence>
<dbReference type="PANTHER" id="PTHR21660:SF1">
    <property type="entry name" value="ACYL-COENZYME A THIOESTERASE 13"/>
    <property type="match status" value="1"/>
</dbReference>
<dbReference type="InterPro" id="IPR039298">
    <property type="entry name" value="ACOT13"/>
</dbReference>
<gene>
    <name evidence="4" type="ORF">FPZ44_13075</name>
</gene>
<dbReference type="InterPro" id="IPR003736">
    <property type="entry name" value="PAAI_dom"/>
</dbReference>
<feature type="domain" description="Thioesterase" evidence="3">
    <location>
        <begin position="50"/>
        <end position="124"/>
    </location>
</feature>